<sequence>MDQVDDLTRQRIRDWQARRLEIKDQMASHPERTLELSKVLDQMEEEHERILGEATPAADATAAVDQAPGLDFRLSVSARNAQDLRKLLEMALHELDSALAAEARCEDDARRVYPGGMSGSLGAYAYELEANPDTSE</sequence>
<name>A0AAD0L580_PSEPU</name>
<evidence type="ECO:0000313" key="1">
    <source>
        <dbReference type="EMBL" id="AXA24193.1"/>
    </source>
</evidence>
<dbReference type="Proteomes" id="UP000251617">
    <property type="component" value="Chromosome"/>
</dbReference>
<dbReference type="AlphaFoldDB" id="A0AAD0L580"/>
<accession>A0AAD0L580</accession>
<reference evidence="1 2" key="1">
    <citation type="submission" date="2018-06" db="EMBL/GenBank/DDBJ databases">
        <title>The genome of Pseudomonas putida NX-1, a lignin degrader.</title>
        <authorList>
            <person name="Xu Z."/>
        </authorList>
    </citation>
    <scope>NUCLEOTIDE SEQUENCE [LARGE SCALE GENOMIC DNA]</scope>
    <source>
        <strain evidence="1 2">NX-1</strain>
    </source>
</reference>
<gene>
    <name evidence="1" type="ORF">C1S65_08745</name>
</gene>
<organism evidence="1 2">
    <name type="scientific">Pseudomonas putida</name>
    <name type="common">Arthrobacter siderocapsulatus</name>
    <dbReference type="NCBI Taxonomy" id="303"/>
    <lineage>
        <taxon>Bacteria</taxon>
        <taxon>Pseudomonadati</taxon>
        <taxon>Pseudomonadota</taxon>
        <taxon>Gammaproteobacteria</taxon>
        <taxon>Pseudomonadales</taxon>
        <taxon>Pseudomonadaceae</taxon>
        <taxon>Pseudomonas</taxon>
    </lineage>
</organism>
<dbReference type="RefSeq" id="WP_054893636.1">
    <property type="nucleotide sequence ID" value="NZ_CP030750.1"/>
</dbReference>
<protein>
    <submittedName>
        <fullName evidence="1">Uncharacterized protein</fullName>
    </submittedName>
</protein>
<evidence type="ECO:0000313" key="2">
    <source>
        <dbReference type="Proteomes" id="UP000251617"/>
    </source>
</evidence>
<proteinExistence type="predicted"/>
<dbReference type="EMBL" id="CP030750">
    <property type="protein sequence ID" value="AXA24193.1"/>
    <property type="molecule type" value="Genomic_DNA"/>
</dbReference>